<keyword evidence="1" id="KW-0175">Coiled coil</keyword>
<keyword evidence="7" id="KW-1185">Reference proteome</keyword>
<organism evidence="5 7">
    <name type="scientific">Antarcticibacterium flavum</name>
    <dbReference type="NCBI Taxonomy" id="2058175"/>
    <lineage>
        <taxon>Bacteria</taxon>
        <taxon>Pseudomonadati</taxon>
        <taxon>Bacteroidota</taxon>
        <taxon>Flavobacteriia</taxon>
        <taxon>Flavobacteriales</taxon>
        <taxon>Flavobacteriaceae</taxon>
        <taxon>Antarcticibacterium</taxon>
    </lineage>
</organism>
<feature type="coiled-coil region" evidence="1">
    <location>
        <begin position="196"/>
        <end position="223"/>
    </location>
</feature>
<evidence type="ECO:0000259" key="3">
    <source>
        <dbReference type="Pfam" id="PF02371"/>
    </source>
</evidence>
<dbReference type="KEGG" id="afla:FHG64_16800"/>
<accession>A0A5B7X5V0</accession>
<dbReference type="InterPro" id="IPR047650">
    <property type="entry name" value="Transpos_IS110"/>
</dbReference>
<dbReference type="GO" id="GO:0003677">
    <property type="term" value="F:DNA binding"/>
    <property type="evidence" value="ECO:0007669"/>
    <property type="project" value="InterPro"/>
</dbReference>
<reference evidence="5 7" key="1">
    <citation type="submission" date="2019-06" db="EMBL/GenBank/DDBJ databases">
        <title>Complete genome sequence of Antarcticibacterium flavum KCTC 52984T from an Antarctic marine sediment.</title>
        <authorList>
            <person name="Lee Y.M."/>
            <person name="Shin S.C."/>
        </authorList>
    </citation>
    <scope>NUCLEOTIDE SEQUENCE [LARGE SCALE GENOMIC DNA]</scope>
    <source>
        <strain evidence="5 7">KCTC 52984</strain>
    </source>
</reference>
<evidence type="ECO:0000313" key="5">
    <source>
        <dbReference type="EMBL" id="QCY70739.1"/>
    </source>
</evidence>
<evidence type="ECO:0000259" key="2">
    <source>
        <dbReference type="Pfam" id="PF01548"/>
    </source>
</evidence>
<evidence type="ECO:0000313" key="4">
    <source>
        <dbReference type="EMBL" id="QCY69019.1"/>
    </source>
</evidence>
<dbReference type="EMBL" id="CP040812">
    <property type="protein sequence ID" value="QCY70739.1"/>
    <property type="molecule type" value="Genomic_DNA"/>
</dbReference>
<dbReference type="PANTHER" id="PTHR33055">
    <property type="entry name" value="TRANSPOSASE FOR INSERTION SEQUENCE ELEMENT IS1111A"/>
    <property type="match status" value="1"/>
</dbReference>
<dbReference type="PANTHER" id="PTHR33055:SF3">
    <property type="entry name" value="PUTATIVE TRANSPOSASE FOR IS117-RELATED"/>
    <property type="match status" value="1"/>
</dbReference>
<dbReference type="GO" id="GO:0004803">
    <property type="term" value="F:transposase activity"/>
    <property type="evidence" value="ECO:0007669"/>
    <property type="project" value="InterPro"/>
</dbReference>
<dbReference type="AlphaFoldDB" id="A0A5B7X5V0"/>
<proteinExistence type="predicted"/>
<dbReference type="OrthoDB" id="964423at2"/>
<dbReference type="EMBL" id="CP040812">
    <property type="protein sequence ID" value="QCY69019.1"/>
    <property type="molecule type" value="Genomic_DNA"/>
</dbReference>
<protein>
    <submittedName>
        <fullName evidence="5">IS110 family transposase</fullName>
    </submittedName>
</protein>
<evidence type="ECO:0000313" key="6">
    <source>
        <dbReference type="EMBL" id="QCY70916.1"/>
    </source>
</evidence>
<dbReference type="EMBL" id="CP040812">
    <property type="protein sequence ID" value="QCY70916.1"/>
    <property type="molecule type" value="Genomic_DNA"/>
</dbReference>
<dbReference type="RefSeq" id="WP_139065601.1">
    <property type="nucleotide sequence ID" value="NZ_CP040812.1"/>
</dbReference>
<dbReference type="KEGG" id="afla:FHG64_06140"/>
<feature type="domain" description="Transposase IS116/IS110/IS902 C-terminal" evidence="3">
    <location>
        <begin position="231"/>
        <end position="315"/>
    </location>
</feature>
<dbReference type="NCBIfam" id="NF033542">
    <property type="entry name" value="transpos_IS110"/>
    <property type="match status" value="1"/>
</dbReference>
<dbReference type="Pfam" id="PF01548">
    <property type="entry name" value="DEDD_Tnp_IS110"/>
    <property type="match status" value="1"/>
</dbReference>
<gene>
    <name evidence="4" type="ORF">FHG64_06140</name>
    <name evidence="5" type="ORF">FHG64_15810</name>
    <name evidence="6" type="ORF">FHG64_16800</name>
</gene>
<dbReference type="KEGG" id="afla:FHG64_15810"/>
<name>A0A5B7X5V0_9FLAO</name>
<feature type="domain" description="Transposase IS110-like N-terminal" evidence="2">
    <location>
        <begin position="17"/>
        <end position="159"/>
    </location>
</feature>
<evidence type="ECO:0000256" key="1">
    <source>
        <dbReference type="SAM" id="Coils"/>
    </source>
</evidence>
<dbReference type="InterPro" id="IPR002525">
    <property type="entry name" value="Transp_IS110-like_N"/>
</dbReference>
<evidence type="ECO:0000313" key="7">
    <source>
        <dbReference type="Proteomes" id="UP000309016"/>
    </source>
</evidence>
<sequence>MQKQVTKLDYTGKDIFVGIDTHKKSWNITTMMGLFSKTFNAPASPETLRHYLDKKFPGGNYFSAYEAGFAGFWPHYQLLKLGINSIVVNAADIPTTIKEKVQKTDVRDSRKIAKSLQNRDLTPIYVPSQECLDDRSLCRYRNTVVKELSRTKNRIRSFINLNGLKVPEDIPEGRWPKRLINWLKEIDLSLSLRLTLNGLLEDYERLAEKKKCITKQITELSRTSRYEQDVKLLRSVPGIGLVIAMAFLTELENMNRFKTFDQLCSFIGFVPSTKSSGEKESVGEITSRAQVILRPLLIEASWIAVQKDPALACRYAELCHKGLMPNKAIIRIAKKLLRRIRFVLKNKELYKLEVV</sequence>
<dbReference type="GO" id="GO:0006313">
    <property type="term" value="P:DNA transposition"/>
    <property type="evidence" value="ECO:0007669"/>
    <property type="project" value="InterPro"/>
</dbReference>
<dbReference type="Proteomes" id="UP000309016">
    <property type="component" value="Chromosome"/>
</dbReference>
<dbReference type="Pfam" id="PF02371">
    <property type="entry name" value="Transposase_20"/>
    <property type="match status" value="1"/>
</dbReference>
<dbReference type="InterPro" id="IPR003346">
    <property type="entry name" value="Transposase_20"/>
</dbReference>